<evidence type="ECO:0000256" key="7">
    <source>
        <dbReference type="ARBA" id="ARBA00022692"/>
    </source>
</evidence>
<reference evidence="16" key="1">
    <citation type="submission" date="2021-06" db="EMBL/GenBank/DDBJ databases">
        <authorList>
            <person name="Li Q."/>
        </authorList>
    </citation>
    <scope>NUCLEOTIDE SEQUENCE</scope>
</reference>
<evidence type="ECO:0000256" key="15">
    <source>
        <dbReference type="RuleBase" id="RU004430"/>
    </source>
</evidence>
<keyword evidence="7 15" id="KW-0812">Transmembrane</keyword>
<keyword evidence="12 15" id="KW-0496">Mitochondrion</keyword>
<keyword evidence="5 15" id="KW-0813">Transport</keyword>
<dbReference type="Pfam" id="PF00499">
    <property type="entry name" value="Oxidored_q3"/>
    <property type="match status" value="1"/>
</dbReference>
<evidence type="ECO:0000256" key="6">
    <source>
        <dbReference type="ARBA" id="ARBA00022660"/>
    </source>
</evidence>
<evidence type="ECO:0000256" key="14">
    <source>
        <dbReference type="ARBA" id="ARBA00049551"/>
    </source>
</evidence>
<comment type="function">
    <text evidence="15">Core subunit of the mitochondrial membrane respiratory chain NADH dehydrogenase (Complex I) which catalyzes electron transfer from NADH through the respiratory chain, using ubiquinone as an electron acceptor. Essential for the catalytic activity and assembly of complex I.</text>
</comment>
<evidence type="ECO:0000256" key="3">
    <source>
        <dbReference type="ARBA" id="ARBA00012944"/>
    </source>
</evidence>
<comment type="subcellular location">
    <subcellularLocation>
        <location evidence="1 15">Mitochondrion membrane</location>
        <topology evidence="1 15">Multi-pass membrane protein</topology>
    </subcellularLocation>
</comment>
<evidence type="ECO:0000256" key="11">
    <source>
        <dbReference type="ARBA" id="ARBA00023027"/>
    </source>
</evidence>
<evidence type="ECO:0000256" key="2">
    <source>
        <dbReference type="ARBA" id="ARBA00005698"/>
    </source>
</evidence>
<evidence type="ECO:0000256" key="9">
    <source>
        <dbReference type="ARBA" id="ARBA00022982"/>
    </source>
</evidence>
<keyword evidence="11 15" id="KW-0520">NAD</keyword>
<keyword evidence="13 15" id="KW-0472">Membrane</keyword>
<sequence length="160" mass="17511">MLVVFILLVIIGGSVLVIFSRSPFFGVFGVLFHAIGHSIILSFFGLSFFALLIILVYVGGMLIVFLFSTILAAERYPEVAWAPMLVLFFLLSACLFPLVRGKFNIGLVDSLNISVDTLFLGSLFGQFAWITCLIGGVLLLALLVALTFAYEHSRGSLRNL</sequence>
<feature type="transmembrane region" description="Helical" evidence="15">
    <location>
        <begin position="39"/>
        <end position="67"/>
    </location>
</feature>
<dbReference type="InterPro" id="IPR001457">
    <property type="entry name" value="NADH_UbQ/plastoQ_OxRdtase_su6"/>
</dbReference>
<evidence type="ECO:0000256" key="5">
    <source>
        <dbReference type="ARBA" id="ARBA00022448"/>
    </source>
</evidence>
<evidence type="ECO:0000256" key="13">
    <source>
        <dbReference type="ARBA" id="ARBA00023136"/>
    </source>
</evidence>
<feature type="transmembrane region" description="Helical" evidence="15">
    <location>
        <begin position="79"/>
        <end position="99"/>
    </location>
</feature>
<evidence type="ECO:0000256" key="8">
    <source>
        <dbReference type="ARBA" id="ARBA00022967"/>
    </source>
</evidence>
<dbReference type="InterPro" id="IPR042106">
    <property type="entry name" value="Nuo/plastoQ_OxRdtase_6_NuoJ"/>
</dbReference>
<dbReference type="PANTHER" id="PTHR11435:SF1">
    <property type="entry name" value="NADH-UBIQUINONE OXIDOREDUCTASE CHAIN 6"/>
    <property type="match status" value="1"/>
</dbReference>
<dbReference type="EMBL" id="MZ442339">
    <property type="protein sequence ID" value="UDD74676.1"/>
    <property type="molecule type" value="Genomic_DNA"/>
</dbReference>
<dbReference type="InterPro" id="IPR050269">
    <property type="entry name" value="ComplexI_Subunit6"/>
</dbReference>
<comment type="similarity">
    <text evidence="2 15">Belongs to the complex I subunit 6 family.</text>
</comment>
<comment type="catalytic activity">
    <reaction evidence="14 15">
        <text>a ubiquinone + NADH + 5 H(+)(in) = a ubiquinol + NAD(+) + 4 H(+)(out)</text>
        <dbReference type="Rhea" id="RHEA:29091"/>
        <dbReference type="Rhea" id="RHEA-COMP:9565"/>
        <dbReference type="Rhea" id="RHEA-COMP:9566"/>
        <dbReference type="ChEBI" id="CHEBI:15378"/>
        <dbReference type="ChEBI" id="CHEBI:16389"/>
        <dbReference type="ChEBI" id="CHEBI:17976"/>
        <dbReference type="ChEBI" id="CHEBI:57540"/>
        <dbReference type="ChEBI" id="CHEBI:57945"/>
        <dbReference type="EC" id="7.1.1.2"/>
    </reaction>
</comment>
<geneLocation type="mitochondrion" evidence="16"/>
<keyword evidence="10 15" id="KW-1133">Transmembrane helix</keyword>
<dbReference type="GO" id="GO:0031966">
    <property type="term" value="C:mitochondrial membrane"/>
    <property type="evidence" value="ECO:0007669"/>
    <property type="project" value="UniProtKB-SubCell"/>
</dbReference>
<dbReference type="EC" id="7.1.1.2" evidence="3 15"/>
<evidence type="ECO:0000256" key="10">
    <source>
        <dbReference type="ARBA" id="ARBA00022989"/>
    </source>
</evidence>
<name>A0A8K1K7D5_9ECHI</name>
<dbReference type="AlphaFoldDB" id="A0A8K1K7D5"/>
<dbReference type="Gene3D" id="1.20.120.1200">
    <property type="entry name" value="NADH-ubiquinone/plastoquinone oxidoreductase chain 6, subunit NuoJ"/>
    <property type="match status" value="1"/>
</dbReference>
<keyword evidence="6 15" id="KW-0679">Respiratory chain</keyword>
<keyword evidence="9 15" id="KW-0249">Electron transport</keyword>
<dbReference type="PANTHER" id="PTHR11435">
    <property type="entry name" value="NADH UBIQUINONE OXIDOREDUCTASE SUBUNIT ND6"/>
    <property type="match status" value="1"/>
</dbReference>
<protein>
    <recommendedName>
        <fullName evidence="4 15">NADH-ubiquinone oxidoreductase chain 6</fullName>
        <ecNumber evidence="3 15">7.1.1.2</ecNumber>
    </recommendedName>
</protein>
<dbReference type="GO" id="GO:0008137">
    <property type="term" value="F:NADH dehydrogenase (ubiquinone) activity"/>
    <property type="evidence" value="ECO:0007669"/>
    <property type="project" value="UniProtKB-UniRule"/>
</dbReference>
<accession>A0A8K1K7D5</accession>
<proteinExistence type="inferred from homology"/>
<evidence type="ECO:0000256" key="12">
    <source>
        <dbReference type="ARBA" id="ARBA00023128"/>
    </source>
</evidence>
<feature type="transmembrane region" description="Helical" evidence="15">
    <location>
        <begin position="127"/>
        <end position="150"/>
    </location>
</feature>
<keyword evidence="8 15" id="KW-1278">Translocase</keyword>
<evidence type="ECO:0000256" key="4">
    <source>
        <dbReference type="ARBA" id="ARBA00021095"/>
    </source>
</evidence>
<evidence type="ECO:0000256" key="1">
    <source>
        <dbReference type="ARBA" id="ARBA00004225"/>
    </source>
</evidence>
<organism evidence="16">
    <name type="scientific">Histampica haimaensis</name>
    <dbReference type="NCBI Taxonomy" id="2839059"/>
    <lineage>
        <taxon>Eukaryota</taxon>
        <taxon>Metazoa</taxon>
        <taxon>Echinodermata</taxon>
        <taxon>Eleutherozoa</taxon>
        <taxon>Asterozoa</taxon>
        <taxon>Ophiuroidea</taxon>
        <taxon>Myophiuroidea</taxon>
        <taxon>Metophiurida</taxon>
        <taxon>Ophintegrida</taxon>
        <taxon>Amphilepidida</taxon>
        <taxon>Ophiurina</taxon>
        <taxon>Gnathophiurina</taxon>
        <taxon>Ophiactoidea</taxon>
        <taxon>Ophiactidae</taxon>
        <taxon>Histampica</taxon>
    </lineage>
</organism>
<gene>
    <name evidence="16" type="primary">ND6</name>
</gene>
<evidence type="ECO:0000313" key="16">
    <source>
        <dbReference type="EMBL" id="UDD74676.1"/>
    </source>
</evidence>
<keyword evidence="15" id="KW-0830">Ubiquinone</keyword>